<dbReference type="Proteomes" id="UP000051612">
    <property type="component" value="Unassembled WGS sequence"/>
</dbReference>
<comment type="caution">
    <text evidence="7">The sequence shown here is derived from an EMBL/GenBank/DDBJ whole genome shotgun (WGS) entry which is preliminary data.</text>
</comment>
<evidence type="ECO:0000256" key="2">
    <source>
        <dbReference type="ARBA" id="ARBA00005790"/>
    </source>
</evidence>
<reference evidence="7 8" key="1">
    <citation type="journal article" date="2015" name="Genome Announc.">
        <title>Expanding the biotechnology potential of lactobacilli through comparative genomics of 213 strains and associated genera.</title>
        <authorList>
            <person name="Sun Z."/>
            <person name="Harris H.M."/>
            <person name="McCann A."/>
            <person name="Guo C."/>
            <person name="Argimon S."/>
            <person name="Zhang W."/>
            <person name="Yang X."/>
            <person name="Jeffery I.B."/>
            <person name="Cooney J.C."/>
            <person name="Kagawa T.F."/>
            <person name="Liu W."/>
            <person name="Song Y."/>
            <person name="Salvetti E."/>
            <person name="Wrobel A."/>
            <person name="Rasinkangas P."/>
            <person name="Parkhill J."/>
            <person name="Rea M.C."/>
            <person name="O'Sullivan O."/>
            <person name="Ritari J."/>
            <person name="Douillard F.P."/>
            <person name="Paul Ross R."/>
            <person name="Yang R."/>
            <person name="Briner A.E."/>
            <person name="Felis G.E."/>
            <person name="de Vos W.M."/>
            <person name="Barrangou R."/>
            <person name="Klaenhammer T.R."/>
            <person name="Caufield P.W."/>
            <person name="Cui Y."/>
            <person name="Zhang H."/>
            <person name="O'Toole P.W."/>
        </authorList>
    </citation>
    <scope>NUCLEOTIDE SEQUENCE [LARGE SCALE GENOMIC DNA]</scope>
    <source>
        <strain evidence="7 8">DSM 20452</strain>
    </source>
</reference>
<comment type="similarity">
    <text evidence="2">Belongs to the guanylate kinase family.</text>
</comment>
<organism evidence="7 8">
    <name type="scientific">Ligilactobacillus murinus DSM 20452 = NBRC 14221</name>
    <dbReference type="NCBI Taxonomy" id="1423772"/>
    <lineage>
        <taxon>Bacteria</taxon>
        <taxon>Bacillati</taxon>
        <taxon>Bacillota</taxon>
        <taxon>Bacilli</taxon>
        <taxon>Lactobacillales</taxon>
        <taxon>Lactobacillaceae</taxon>
        <taxon>Ligilactobacillus</taxon>
    </lineage>
</organism>
<evidence type="ECO:0000256" key="3">
    <source>
        <dbReference type="ARBA" id="ARBA00022679"/>
    </source>
</evidence>
<name>A0A0R2BH00_9LACO</name>
<evidence type="ECO:0000259" key="6">
    <source>
        <dbReference type="PROSITE" id="PS50052"/>
    </source>
</evidence>
<dbReference type="InterPro" id="IPR008145">
    <property type="entry name" value="GK/Ca_channel_bsu"/>
</dbReference>
<dbReference type="PROSITE" id="PS50052">
    <property type="entry name" value="GUANYLATE_KINASE_2"/>
    <property type="match status" value="1"/>
</dbReference>
<dbReference type="EMBL" id="AYYN01000065">
    <property type="protein sequence ID" value="KRM75595.1"/>
    <property type="molecule type" value="Genomic_DNA"/>
</dbReference>
<evidence type="ECO:0000256" key="5">
    <source>
        <dbReference type="ARBA" id="ARBA00048594"/>
    </source>
</evidence>
<sequence length="192" mass="21802">MIFLKTLDGNLFIICGAPGSGKTTVQTYLTKNLGFTKVVTHTTRPKRNGEQDGSDYYFETKETFFDKHYLEYVTYDDNYYGSSFEGLERALKQTKRAVIVLDTKGVLTYLDKLPAELLTVIFLELPSKVVQVERLYARGDKKAKIKQRLASKEAKRDAKLPAQLRAKAHVLQNAELQQTYAKLEQLVADILA</sequence>
<dbReference type="CDD" id="cd00071">
    <property type="entry name" value="GMPK"/>
    <property type="match status" value="1"/>
</dbReference>
<dbReference type="PATRIC" id="fig|1423772.3.peg.142"/>
<dbReference type="InterPro" id="IPR008144">
    <property type="entry name" value="Guanylate_kin-like_dom"/>
</dbReference>
<dbReference type="SMART" id="SM00072">
    <property type="entry name" value="GuKc"/>
    <property type="match status" value="1"/>
</dbReference>
<evidence type="ECO:0000313" key="8">
    <source>
        <dbReference type="Proteomes" id="UP000051612"/>
    </source>
</evidence>
<dbReference type="AlphaFoldDB" id="A0A0R2BH00"/>
<dbReference type="GO" id="GO:0005829">
    <property type="term" value="C:cytosol"/>
    <property type="evidence" value="ECO:0007669"/>
    <property type="project" value="TreeGrafter"/>
</dbReference>
<dbReference type="PANTHER" id="PTHR23117">
    <property type="entry name" value="GUANYLATE KINASE-RELATED"/>
    <property type="match status" value="1"/>
</dbReference>
<dbReference type="Gene3D" id="3.40.50.300">
    <property type="entry name" value="P-loop containing nucleotide triphosphate hydrolases"/>
    <property type="match status" value="1"/>
</dbReference>
<gene>
    <name evidence="7" type="ORF">FC48_GL000129</name>
</gene>
<keyword evidence="3" id="KW-0808">Transferase</keyword>
<evidence type="ECO:0000313" key="7">
    <source>
        <dbReference type="EMBL" id="KRM75595.1"/>
    </source>
</evidence>
<evidence type="ECO:0000256" key="4">
    <source>
        <dbReference type="ARBA" id="ARBA00022777"/>
    </source>
</evidence>
<comment type="catalytic activity">
    <reaction evidence="5">
        <text>GMP + ATP = GDP + ADP</text>
        <dbReference type="Rhea" id="RHEA:20780"/>
        <dbReference type="ChEBI" id="CHEBI:30616"/>
        <dbReference type="ChEBI" id="CHEBI:58115"/>
        <dbReference type="ChEBI" id="CHEBI:58189"/>
        <dbReference type="ChEBI" id="CHEBI:456216"/>
        <dbReference type="EC" id="2.7.4.8"/>
    </reaction>
</comment>
<proteinExistence type="inferred from homology"/>
<dbReference type="RefSeq" id="WP_082613057.1">
    <property type="nucleotide sequence ID" value="NZ_AYYN01000065.1"/>
</dbReference>
<dbReference type="PANTHER" id="PTHR23117:SF13">
    <property type="entry name" value="GUANYLATE KINASE"/>
    <property type="match status" value="1"/>
</dbReference>
<dbReference type="InterPro" id="IPR027417">
    <property type="entry name" value="P-loop_NTPase"/>
</dbReference>
<evidence type="ECO:0000256" key="1">
    <source>
        <dbReference type="ARBA" id="ARBA00003531"/>
    </source>
</evidence>
<dbReference type="Pfam" id="PF00625">
    <property type="entry name" value="Guanylate_kin"/>
    <property type="match status" value="1"/>
</dbReference>
<protein>
    <submittedName>
        <fullName evidence="7">Guanylate kinase</fullName>
    </submittedName>
</protein>
<keyword evidence="4 7" id="KW-0418">Kinase</keyword>
<accession>A0A0R2BH00</accession>
<dbReference type="SUPFAM" id="SSF52540">
    <property type="entry name" value="P-loop containing nucleoside triphosphate hydrolases"/>
    <property type="match status" value="1"/>
</dbReference>
<dbReference type="GO" id="GO:0004385">
    <property type="term" value="F:GMP kinase activity"/>
    <property type="evidence" value="ECO:0007669"/>
    <property type="project" value="UniProtKB-EC"/>
</dbReference>
<comment type="function">
    <text evidence="1">Essential for recycling GMP and indirectly, cGMP.</text>
</comment>
<feature type="domain" description="Guanylate kinase-like" evidence="6">
    <location>
        <begin position="9"/>
        <end position="188"/>
    </location>
</feature>